<dbReference type="InterPro" id="IPR009057">
    <property type="entry name" value="Homeodomain-like_sf"/>
</dbReference>
<feature type="domain" description="PucR C-terminal helix-turn-helix" evidence="1">
    <location>
        <begin position="301"/>
        <end position="357"/>
    </location>
</feature>
<dbReference type="Pfam" id="PF13556">
    <property type="entry name" value="HTH_30"/>
    <property type="match status" value="1"/>
</dbReference>
<dbReference type="Proteomes" id="UP000367750">
    <property type="component" value="Unassembled WGS sequence"/>
</dbReference>
<accession>A0A5J5G583</accession>
<dbReference type="InterPro" id="IPR025736">
    <property type="entry name" value="PucR_C-HTH_dom"/>
</dbReference>
<evidence type="ECO:0000313" key="3">
    <source>
        <dbReference type="Proteomes" id="UP000367750"/>
    </source>
</evidence>
<dbReference type="InterPro" id="IPR042070">
    <property type="entry name" value="PucR_C-HTH_sf"/>
</dbReference>
<reference evidence="2 3" key="1">
    <citation type="submission" date="2019-09" db="EMBL/GenBank/DDBJ databases">
        <title>Bacillus ochoae sp. nov., Paenibacillus whitsoniae sp. nov., Paenibacillus spiritus sp. nov. Isolated from the Mars Exploration Rover during spacecraft assembly.</title>
        <authorList>
            <person name="Seuylemezian A."/>
            <person name="Vaishampayan P."/>
        </authorList>
    </citation>
    <scope>NUCLEOTIDE SEQUENCE [LARGE SCALE GENOMIC DNA]</scope>
    <source>
        <strain evidence="2 3">MER_111</strain>
    </source>
</reference>
<name>A0A5J5G583_9BACL</name>
<dbReference type="AlphaFoldDB" id="A0A5J5G583"/>
<dbReference type="Gene3D" id="1.10.10.2840">
    <property type="entry name" value="PucR C-terminal helix-turn-helix domain"/>
    <property type="match status" value="1"/>
</dbReference>
<dbReference type="InterPro" id="IPR051448">
    <property type="entry name" value="CdaR-like_regulators"/>
</dbReference>
<organism evidence="2 3">
    <name type="scientific">Paenibacillus spiritus</name>
    <dbReference type="NCBI Taxonomy" id="2496557"/>
    <lineage>
        <taxon>Bacteria</taxon>
        <taxon>Bacillati</taxon>
        <taxon>Bacillota</taxon>
        <taxon>Bacilli</taxon>
        <taxon>Bacillales</taxon>
        <taxon>Paenibacillaceae</taxon>
        <taxon>Paenibacillus</taxon>
    </lineage>
</organism>
<keyword evidence="3" id="KW-1185">Reference proteome</keyword>
<gene>
    <name evidence="2" type="ORF">F4V43_13030</name>
</gene>
<protein>
    <submittedName>
        <fullName evidence="2">PucR family transcriptional regulator</fullName>
    </submittedName>
</protein>
<dbReference type="OrthoDB" id="9792148at2"/>
<evidence type="ECO:0000259" key="1">
    <source>
        <dbReference type="Pfam" id="PF13556"/>
    </source>
</evidence>
<proteinExistence type="predicted"/>
<comment type="caution">
    <text evidence="2">The sequence shown here is derived from an EMBL/GenBank/DDBJ whole genome shotgun (WGS) entry which is preliminary data.</text>
</comment>
<dbReference type="PANTHER" id="PTHR33744:SF15">
    <property type="entry name" value="CARBOHYDRATE DIACID REGULATOR"/>
    <property type="match status" value="1"/>
</dbReference>
<dbReference type="PANTHER" id="PTHR33744">
    <property type="entry name" value="CARBOHYDRATE DIACID REGULATOR"/>
    <property type="match status" value="1"/>
</dbReference>
<sequence>MNSETLRLRLGQITGRNTGIELMGKQQAASLFGVEEQGSAPVLAGARLWVRLHEQEGKTTALWIDGEGLTALEQELISLAAANVVMAPTLSSAHKEEGETEARELGAWLERQLEQDQRDAEIPEEMGLKSRTFGSMIPFLLVSETVGAPELTYGSLMKLVRSYLDKTALLIPLQDKEWLVLAREELLTGSEEKEEDEDYDTKDLLAQAAMGLHELIASEWGGLFHLGVAPAMVPAKELVGSTALLRETLILGRIFQIGEYIHLPWRLHLERLVNSIPESRRRLLLEQFGQFASVMADKEMLLTLETFFEMECNVSETAKKLYIHRNTLLYRLDKIKQETGADVRVFGDAAIVKLTLLLYKVTKRK</sequence>
<evidence type="ECO:0000313" key="2">
    <source>
        <dbReference type="EMBL" id="KAA9002430.1"/>
    </source>
</evidence>
<dbReference type="SUPFAM" id="SSF46689">
    <property type="entry name" value="Homeodomain-like"/>
    <property type="match status" value="1"/>
</dbReference>
<dbReference type="EMBL" id="VYKK01000017">
    <property type="protein sequence ID" value="KAA9002430.1"/>
    <property type="molecule type" value="Genomic_DNA"/>
</dbReference>